<evidence type="ECO:0000256" key="4">
    <source>
        <dbReference type="ARBA" id="ARBA00022692"/>
    </source>
</evidence>
<feature type="transmembrane region" description="Helical" evidence="7">
    <location>
        <begin position="279"/>
        <end position="301"/>
    </location>
</feature>
<protein>
    <recommendedName>
        <fullName evidence="7">TRAP transporter large permease protein</fullName>
    </recommendedName>
</protein>
<evidence type="ECO:0000256" key="7">
    <source>
        <dbReference type="RuleBase" id="RU369079"/>
    </source>
</evidence>
<keyword evidence="3 7" id="KW-0997">Cell inner membrane</keyword>
<feature type="transmembrane region" description="Helical" evidence="7">
    <location>
        <begin position="350"/>
        <end position="373"/>
    </location>
</feature>
<comment type="subunit">
    <text evidence="7">The complex comprises the extracytoplasmic solute receptor protein and the two transmembrane proteins.</text>
</comment>
<keyword evidence="7" id="KW-0813">Transport</keyword>
<feature type="transmembrane region" description="Helical" evidence="7">
    <location>
        <begin position="6"/>
        <end position="39"/>
    </location>
</feature>
<dbReference type="NCBIfam" id="TIGR00786">
    <property type="entry name" value="dctM"/>
    <property type="match status" value="1"/>
</dbReference>
<accession>A0A7Y6RFH3</accession>
<feature type="transmembrane region" description="Helical" evidence="7">
    <location>
        <begin position="100"/>
        <end position="129"/>
    </location>
</feature>
<reference evidence="9 10" key="1">
    <citation type="submission" date="2020-06" db="EMBL/GenBank/DDBJ databases">
        <title>Halomonas sp. QX-1 draft genome sequence.</title>
        <authorList>
            <person name="Qiu X."/>
        </authorList>
    </citation>
    <scope>NUCLEOTIDE SEQUENCE [LARGE SCALE GENOMIC DNA]</scope>
    <source>
        <strain evidence="9 10">QX-1</strain>
    </source>
</reference>
<feature type="transmembrane region" description="Helical" evidence="7">
    <location>
        <begin position="222"/>
        <end position="242"/>
    </location>
</feature>
<dbReference type="RefSeq" id="WP_176304506.1">
    <property type="nucleotide sequence ID" value="NZ_JABWCV010000023.1"/>
</dbReference>
<gene>
    <name evidence="9" type="ORF">HUO07_16745</name>
</gene>
<keyword evidence="6 7" id="KW-0472">Membrane</keyword>
<evidence type="ECO:0000256" key="2">
    <source>
        <dbReference type="ARBA" id="ARBA00022475"/>
    </source>
</evidence>
<feature type="transmembrane region" description="Helical" evidence="7">
    <location>
        <begin position="60"/>
        <end position="80"/>
    </location>
</feature>
<feature type="transmembrane region" description="Helical" evidence="7">
    <location>
        <begin position="177"/>
        <end position="201"/>
    </location>
</feature>
<evidence type="ECO:0000256" key="5">
    <source>
        <dbReference type="ARBA" id="ARBA00022989"/>
    </source>
</evidence>
<feature type="domain" description="TRAP C4-dicarboxylate transport system permease DctM subunit" evidence="8">
    <location>
        <begin position="12"/>
        <end position="426"/>
    </location>
</feature>
<organism evidence="9 10">
    <name type="scientific">Vreelandella maris</name>
    <dbReference type="NCBI Taxonomy" id="2729617"/>
    <lineage>
        <taxon>Bacteria</taxon>
        <taxon>Pseudomonadati</taxon>
        <taxon>Pseudomonadota</taxon>
        <taxon>Gammaproteobacteria</taxon>
        <taxon>Oceanospirillales</taxon>
        <taxon>Halomonadaceae</taxon>
        <taxon>Vreelandella</taxon>
    </lineage>
</organism>
<dbReference type="AlphaFoldDB" id="A0A7Y6RFH3"/>
<dbReference type="InterPro" id="IPR010656">
    <property type="entry name" value="DctM"/>
</dbReference>
<dbReference type="PIRSF" id="PIRSF006066">
    <property type="entry name" value="HI0050"/>
    <property type="match status" value="1"/>
</dbReference>
<feature type="transmembrane region" description="Helical" evidence="7">
    <location>
        <begin position="402"/>
        <end position="430"/>
    </location>
</feature>
<evidence type="ECO:0000256" key="6">
    <source>
        <dbReference type="ARBA" id="ARBA00023136"/>
    </source>
</evidence>
<sequence length="436" mass="45881">MDPTLIATISILVMLGLMAFGIPVAVSMLLVSATGMMFAVGPNYTLTTFQTLPYNTAANYTFAAIPMFVLMGLIAGSTGIVKDIYQAANMWLAKIRGGLYMATVIAAAGFGAVNGSTIVGAALFTRIALPEMISLGYNKGAGVGCIIGAGTFAAMIPPSITIVLYGVLTSESIGQLLMAGIIPGVLTGIIYLIGIAFLVRIKPAWAPPAVKQYSLQERLKSIKGVWPIGFVSFIVIGGIYSGLVSPSAAGAIGAFGVLLVGWVLRRLSKNELVKNVGDAALITAALFFIVMGGTAFSRLLLVTGFIDVLLDFVNNHGFEPWMIILALVLVYIVLGMLMDPISMMVMTVPIVHPLVVGLGYDPIWFAIVMVKLIELSCMTPPVGINIFAAISASDGQVSTKEVYIGVIPFVILELIVLALLLSLPGIALFLPEVMLG</sequence>
<evidence type="ECO:0000259" key="8">
    <source>
        <dbReference type="Pfam" id="PF06808"/>
    </source>
</evidence>
<keyword evidence="2" id="KW-1003">Cell membrane</keyword>
<feature type="transmembrane region" description="Helical" evidence="7">
    <location>
        <begin position="248"/>
        <end position="267"/>
    </location>
</feature>
<proteinExistence type="inferred from homology"/>
<comment type="similarity">
    <text evidence="7">Belongs to the TRAP transporter large permease family.</text>
</comment>
<comment type="function">
    <text evidence="7">Part of the tripartite ATP-independent periplasmic (TRAP) transport system.</text>
</comment>
<dbReference type="Pfam" id="PF06808">
    <property type="entry name" value="DctM"/>
    <property type="match status" value="1"/>
</dbReference>
<keyword evidence="10" id="KW-1185">Reference proteome</keyword>
<comment type="caution">
    <text evidence="9">The sequence shown here is derived from an EMBL/GenBank/DDBJ whole genome shotgun (WGS) entry which is preliminary data.</text>
</comment>
<comment type="subcellular location">
    <subcellularLocation>
        <location evidence="1 7">Cell inner membrane</location>
        <topology evidence="1 7">Multi-pass membrane protein</topology>
    </subcellularLocation>
</comment>
<dbReference type="PANTHER" id="PTHR33362">
    <property type="entry name" value="SIALIC ACID TRAP TRANSPORTER PERMEASE PROTEIN SIAT-RELATED"/>
    <property type="match status" value="1"/>
</dbReference>
<evidence type="ECO:0000313" key="10">
    <source>
        <dbReference type="Proteomes" id="UP000589984"/>
    </source>
</evidence>
<feature type="transmembrane region" description="Helical" evidence="7">
    <location>
        <begin position="141"/>
        <end position="165"/>
    </location>
</feature>
<name>A0A7Y6RFH3_9GAMM</name>
<dbReference type="PANTHER" id="PTHR33362:SF5">
    <property type="entry name" value="C4-DICARBOXYLATE TRAP TRANSPORTER LARGE PERMEASE PROTEIN DCTM"/>
    <property type="match status" value="1"/>
</dbReference>
<evidence type="ECO:0000256" key="1">
    <source>
        <dbReference type="ARBA" id="ARBA00004429"/>
    </source>
</evidence>
<dbReference type="GO" id="GO:0022857">
    <property type="term" value="F:transmembrane transporter activity"/>
    <property type="evidence" value="ECO:0007669"/>
    <property type="project" value="UniProtKB-UniRule"/>
</dbReference>
<dbReference type="GO" id="GO:0005886">
    <property type="term" value="C:plasma membrane"/>
    <property type="evidence" value="ECO:0007669"/>
    <property type="project" value="UniProtKB-SubCell"/>
</dbReference>
<dbReference type="Proteomes" id="UP000589984">
    <property type="component" value="Unassembled WGS sequence"/>
</dbReference>
<evidence type="ECO:0000256" key="3">
    <source>
        <dbReference type="ARBA" id="ARBA00022519"/>
    </source>
</evidence>
<keyword evidence="4 7" id="KW-0812">Transmembrane</keyword>
<feature type="transmembrane region" description="Helical" evidence="7">
    <location>
        <begin position="321"/>
        <end position="338"/>
    </location>
</feature>
<dbReference type="EMBL" id="JABWCV010000023">
    <property type="protein sequence ID" value="NVF15806.1"/>
    <property type="molecule type" value="Genomic_DNA"/>
</dbReference>
<dbReference type="InterPro" id="IPR004681">
    <property type="entry name" value="TRAP_DctM"/>
</dbReference>
<keyword evidence="5 7" id="KW-1133">Transmembrane helix</keyword>
<evidence type="ECO:0000313" key="9">
    <source>
        <dbReference type="EMBL" id="NVF15806.1"/>
    </source>
</evidence>